<dbReference type="InterPro" id="IPR002068">
    <property type="entry name" value="A-crystallin/Hsp20_dom"/>
</dbReference>
<evidence type="ECO:0000259" key="6">
    <source>
        <dbReference type="PROSITE" id="PS01031"/>
    </source>
</evidence>
<dbReference type="CDD" id="cd06464">
    <property type="entry name" value="ACD_sHsps-like"/>
    <property type="match status" value="1"/>
</dbReference>
<evidence type="ECO:0000313" key="7">
    <source>
        <dbReference type="EMBL" id="GAO48162.1"/>
    </source>
</evidence>
<reference evidence="7 8" key="3">
    <citation type="journal article" date="2015" name="Genome Announc.">
        <title>Draft Genome Sequence of the Archiascomycetous Yeast Saitoella complicata.</title>
        <authorList>
            <person name="Yamauchi K."/>
            <person name="Kondo S."/>
            <person name="Hamamoto M."/>
            <person name="Takahashi Y."/>
            <person name="Ogura Y."/>
            <person name="Hayashi T."/>
            <person name="Nishida H."/>
        </authorList>
    </citation>
    <scope>NUCLEOTIDE SEQUENCE [LARGE SCALE GENOMIC DNA]</scope>
    <source>
        <strain evidence="7 8">NRRL Y-17804</strain>
    </source>
</reference>
<dbReference type="AlphaFoldDB" id="A0A0E9NE79"/>
<feature type="region of interest" description="Disordered" evidence="4">
    <location>
        <begin position="169"/>
        <end position="230"/>
    </location>
</feature>
<evidence type="ECO:0000313" key="8">
    <source>
        <dbReference type="Proteomes" id="UP000033140"/>
    </source>
</evidence>
<dbReference type="Pfam" id="PF00011">
    <property type="entry name" value="HSP20"/>
    <property type="match status" value="1"/>
</dbReference>
<dbReference type="OMA" id="YKTWINE"/>
<feature type="domain" description="SHSP" evidence="6">
    <location>
        <begin position="104"/>
        <end position="329"/>
    </location>
</feature>
<evidence type="ECO:0000256" key="3">
    <source>
        <dbReference type="RuleBase" id="RU003616"/>
    </source>
</evidence>
<proteinExistence type="inferred from homology"/>
<keyword evidence="8" id="KW-1185">Reference proteome</keyword>
<dbReference type="EMBL" id="BACD03000013">
    <property type="protein sequence ID" value="GAO48162.1"/>
    <property type="molecule type" value="Genomic_DNA"/>
</dbReference>
<dbReference type="Gene3D" id="2.60.40.790">
    <property type="match status" value="1"/>
</dbReference>
<reference evidence="7 8" key="1">
    <citation type="journal article" date="2011" name="J. Gen. Appl. Microbiol.">
        <title>Draft genome sequencing of the enigmatic yeast Saitoella complicata.</title>
        <authorList>
            <person name="Nishida H."/>
            <person name="Hamamoto M."/>
            <person name="Sugiyama J."/>
        </authorList>
    </citation>
    <scope>NUCLEOTIDE SEQUENCE [LARGE SCALE GENOMIC DNA]</scope>
    <source>
        <strain evidence="7 8">NRRL Y-17804</strain>
    </source>
</reference>
<sequence length="329" mass="35786">MALADLGLGFLHGLWALDTIHCNLVSSFEIPHRLLCPSSSSNPEINHLTTTQHKQATMIFASPYNTSPSPFDLIPAIVDFASQFDAPAHNHVRDAAHRQHVHKAPTRPYTPPIDVYDADDRTTIYASLPGVKKTDIEISYDAGKKILSIAGQGGVVYRDPVSEPIQAAIEEKKDEEMTDATTTTEVPEIVEPASESEKETSEKSAEKSEESKPRRRSVTVEDVPDGADDDFAIVTHPKSITSPSPAAEKAVVKAPEPSPAPALVAKTAGPIPRVREIPYGTFARHIPLARFLEGKKVDEADITAKLENGVLTIEVPKIVLEGRKRIAVF</sequence>
<dbReference type="PROSITE" id="PS01031">
    <property type="entry name" value="SHSP"/>
    <property type="match status" value="1"/>
</dbReference>
<keyword evidence="1" id="KW-0346">Stress response</keyword>
<accession>A0A0E9NE79</accession>
<evidence type="ECO:0000256" key="4">
    <source>
        <dbReference type="SAM" id="MobiDB-lite"/>
    </source>
</evidence>
<comment type="caution">
    <text evidence="7">The sequence shown here is derived from an EMBL/GenBank/DDBJ whole genome shotgun (WGS) entry which is preliminary data.</text>
</comment>
<feature type="compositionally biased region" description="Basic and acidic residues" evidence="4">
    <location>
        <begin position="195"/>
        <end position="212"/>
    </location>
</feature>
<comment type="similarity">
    <text evidence="2 3">Belongs to the small heat shock protein (HSP20) family.</text>
</comment>
<keyword evidence="5" id="KW-0732">Signal</keyword>
<feature type="signal peptide" evidence="5">
    <location>
        <begin position="1"/>
        <end position="16"/>
    </location>
</feature>
<name>A0A0E9NE79_SAICN</name>
<organism evidence="7 8">
    <name type="scientific">Saitoella complicata (strain BCRC 22490 / CBS 7301 / JCM 7358 / NBRC 10748 / NRRL Y-17804)</name>
    <dbReference type="NCBI Taxonomy" id="698492"/>
    <lineage>
        <taxon>Eukaryota</taxon>
        <taxon>Fungi</taxon>
        <taxon>Dikarya</taxon>
        <taxon>Ascomycota</taxon>
        <taxon>Taphrinomycotina</taxon>
        <taxon>Taphrinomycotina incertae sedis</taxon>
        <taxon>Saitoella</taxon>
    </lineage>
</organism>
<evidence type="ECO:0000256" key="5">
    <source>
        <dbReference type="SAM" id="SignalP"/>
    </source>
</evidence>
<dbReference type="InterPro" id="IPR008978">
    <property type="entry name" value="HSP20-like_chaperone"/>
</dbReference>
<evidence type="ECO:0000256" key="2">
    <source>
        <dbReference type="PROSITE-ProRule" id="PRU00285"/>
    </source>
</evidence>
<dbReference type="CDD" id="cd00298">
    <property type="entry name" value="ACD_sHsps_p23-like"/>
    <property type="match status" value="1"/>
</dbReference>
<feature type="chain" id="PRO_5002430484" description="SHSP domain-containing protein" evidence="5">
    <location>
        <begin position="17"/>
        <end position="329"/>
    </location>
</feature>
<reference evidence="7 8" key="2">
    <citation type="journal article" date="2014" name="J. Gen. Appl. Microbiol.">
        <title>The early diverging ascomycetous budding yeast Saitoella complicata has three histone deacetylases belonging to the Clr6, Hos2, and Rpd3 lineages.</title>
        <authorList>
            <person name="Nishida H."/>
            <person name="Matsumoto T."/>
            <person name="Kondo S."/>
            <person name="Hamamoto M."/>
            <person name="Yoshikawa H."/>
        </authorList>
    </citation>
    <scope>NUCLEOTIDE SEQUENCE [LARGE SCALE GENOMIC DNA]</scope>
    <source>
        <strain evidence="7 8">NRRL Y-17804</strain>
    </source>
</reference>
<gene>
    <name evidence="7" type="ORF">G7K_2342-t1</name>
</gene>
<dbReference type="InterPro" id="IPR031107">
    <property type="entry name" value="Small_HSP"/>
</dbReference>
<evidence type="ECO:0000256" key="1">
    <source>
        <dbReference type="ARBA" id="ARBA00023016"/>
    </source>
</evidence>
<dbReference type="Proteomes" id="UP000033140">
    <property type="component" value="Unassembled WGS sequence"/>
</dbReference>
<dbReference type="PANTHER" id="PTHR11527">
    <property type="entry name" value="HEAT-SHOCK PROTEIN 20 FAMILY MEMBER"/>
    <property type="match status" value="1"/>
</dbReference>
<dbReference type="SUPFAM" id="SSF49764">
    <property type="entry name" value="HSP20-like chaperones"/>
    <property type="match status" value="1"/>
</dbReference>
<protein>
    <recommendedName>
        <fullName evidence="6">SHSP domain-containing protein</fullName>
    </recommendedName>
</protein>